<name>A0A9N9C845_9GLOM</name>
<reference evidence="1" key="1">
    <citation type="submission" date="2021-06" db="EMBL/GenBank/DDBJ databases">
        <authorList>
            <person name="Kallberg Y."/>
            <person name="Tangrot J."/>
            <person name="Rosling A."/>
        </authorList>
    </citation>
    <scope>NUCLEOTIDE SEQUENCE</scope>
    <source>
        <strain evidence="1">MT106</strain>
    </source>
</reference>
<accession>A0A9N9C845</accession>
<feature type="non-terminal residue" evidence="1">
    <location>
        <position position="1"/>
    </location>
</feature>
<keyword evidence="2" id="KW-1185">Reference proteome</keyword>
<dbReference type="AlphaFoldDB" id="A0A9N9C845"/>
<dbReference type="Proteomes" id="UP000789831">
    <property type="component" value="Unassembled WGS sequence"/>
</dbReference>
<protein>
    <submittedName>
        <fullName evidence="1">3787_t:CDS:1</fullName>
    </submittedName>
</protein>
<gene>
    <name evidence="1" type="ORF">AGERDE_LOCUS8584</name>
</gene>
<dbReference type="OrthoDB" id="2435370at2759"/>
<sequence>VDSMTPWGVIHGGCCGLRRKVKEETIEELYKKVHSPDEEARSANPSPNMEADLKTLKKRVENMEKFKRYIENNFVNTRVYEKIKMQQPQQQEGDVDQ</sequence>
<organism evidence="1 2">
    <name type="scientific">Ambispora gerdemannii</name>
    <dbReference type="NCBI Taxonomy" id="144530"/>
    <lineage>
        <taxon>Eukaryota</taxon>
        <taxon>Fungi</taxon>
        <taxon>Fungi incertae sedis</taxon>
        <taxon>Mucoromycota</taxon>
        <taxon>Glomeromycotina</taxon>
        <taxon>Glomeromycetes</taxon>
        <taxon>Archaeosporales</taxon>
        <taxon>Ambisporaceae</taxon>
        <taxon>Ambispora</taxon>
    </lineage>
</organism>
<dbReference type="EMBL" id="CAJVPL010001863">
    <property type="protein sequence ID" value="CAG8590534.1"/>
    <property type="molecule type" value="Genomic_DNA"/>
</dbReference>
<evidence type="ECO:0000313" key="2">
    <source>
        <dbReference type="Proteomes" id="UP000789831"/>
    </source>
</evidence>
<evidence type="ECO:0000313" key="1">
    <source>
        <dbReference type="EMBL" id="CAG8590534.1"/>
    </source>
</evidence>
<proteinExistence type="predicted"/>
<comment type="caution">
    <text evidence="1">The sequence shown here is derived from an EMBL/GenBank/DDBJ whole genome shotgun (WGS) entry which is preliminary data.</text>
</comment>